<feature type="region of interest" description="Disordered" evidence="1">
    <location>
        <begin position="157"/>
        <end position="196"/>
    </location>
</feature>
<name>A0A565AP79_9BRAS</name>
<dbReference type="OrthoDB" id="1911032at2759"/>
<evidence type="ECO:0000256" key="1">
    <source>
        <dbReference type="SAM" id="MobiDB-lite"/>
    </source>
</evidence>
<gene>
    <name evidence="2" type="ORF">ANE_LOCUS1672</name>
</gene>
<dbReference type="InterPro" id="IPR040378">
    <property type="entry name" value="BASL"/>
</dbReference>
<protein>
    <submittedName>
        <fullName evidence="2">Uncharacterized protein</fullName>
    </submittedName>
</protein>
<dbReference type="GO" id="GO:0009786">
    <property type="term" value="P:regulation of asymmetric cell division"/>
    <property type="evidence" value="ECO:0007669"/>
    <property type="project" value="InterPro"/>
</dbReference>
<dbReference type="Proteomes" id="UP000489600">
    <property type="component" value="Unassembled WGS sequence"/>
</dbReference>
<evidence type="ECO:0000313" key="3">
    <source>
        <dbReference type="Proteomes" id="UP000489600"/>
    </source>
</evidence>
<comment type="caution">
    <text evidence="2">The sequence shown here is derived from an EMBL/GenBank/DDBJ whole genome shotgun (WGS) entry which is preliminary data.</text>
</comment>
<reference evidence="2" key="1">
    <citation type="submission" date="2019-07" db="EMBL/GenBank/DDBJ databases">
        <authorList>
            <person name="Dittberner H."/>
        </authorList>
    </citation>
    <scope>NUCLEOTIDE SEQUENCE [LARGE SCALE GENOMIC DNA]</scope>
</reference>
<accession>A0A565AP79</accession>
<dbReference type="EMBL" id="CABITT030000001">
    <property type="protein sequence ID" value="VVA91227.1"/>
    <property type="molecule type" value="Genomic_DNA"/>
</dbReference>
<proteinExistence type="predicted"/>
<evidence type="ECO:0000313" key="2">
    <source>
        <dbReference type="EMBL" id="VVA91227.1"/>
    </source>
</evidence>
<sequence>MRSENDQVFRNSIEITEEEAELKIPKNRDSLEDLPVFYTDKNVTACELPEIVVSNYKELTYKVVKDICVDESLPMMKEKDSIEVNSNPFESKSSEEGNKFEEVVGIQDSSKLNQDNLIVTREEVKVDSEVTHEVGCEKSPSRDVVVASPGSVSKETLTLGDIISREDSLKPSNNNGPEKTEESKANNLRDLDHGNFEPENERLNYVLEDSYDHQHLFSSKYANGFEERSFSEAEPGLAHITYSGPISVSGSLSVGSDGSTISTHSFAFPILQSEWNSSPARMAKPEKRPLGKKKGWRHYSLLLCCRF</sequence>
<dbReference type="PANTHER" id="PTHR33914:SF2">
    <property type="entry name" value="OS02G0582100 PROTEIN"/>
    <property type="match status" value="1"/>
</dbReference>
<dbReference type="AlphaFoldDB" id="A0A565AP79"/>
<dbReference type="PANTHER" id="PTHR33914">
    <property type="entry name" value="18S PRE-RIBOSOMAL ASSEMBLY PROTEIN GAR2-LIKE PROTEIN"/>
    <property type="match status" value="1"/>
</dbReference>
<keyword evidence="3" id="KW-1185">Reference proteome</keyword>
<organism evidence="2 3">
    <name type="scientific">Arabis nemorensis</name>
    <dbReference type="NCBI Taxonomy" id="586526"/>
    <lineage>
        <taxon>Eukaryota</taxon>
        <taxon>Viridiplantae</taxon>
        <taxon>Streptophyta</taxon>
        <taxon>Embryophyta</taxon>
        <taxon>Tracheophyta</taxon>
        <taxon>Spermatophyta</taxon>
        <taxon>Magnoliopsida</taxon>
        <taxon>eudicotyledons</taxon>
        <taxon>Gunneridae</taxon>
        <taxon>Pentapetalae</taxon>
        <taxon>rosids</taxon>
        <taxon>malvids</taxon>
        <taxon>Brassicales</taxon>
        <taxon>Brassicaceae</taxon>
        <taxon>Arabideae</taxon>
        <taxon>Arabis</taxon>
    </lineage>
</organism>
<feature type="compositionally biased region" description="Basic and acidic residues" evidence="1">
    <location>
        <begin position="178"/>
        <end position="196"/>
    </location>
</feature>